<dbReference type="EMBL" id="KQ971337">
    <property type="protein sequence ID" value="KYB28208.1"/>
    <property type="molecule type" value="Genomic_DNA"/>
</dbReference>
<keyword evidence="7" id="KW-0804">Transcription</keyword>
<dbReference type="STRING" id="7070.A0A139WJI8"/>
<dbReference type="eggNOG" id="ENOG502QTG4">
    <property type="taxonomic scope" value="Eukaryota"/>
</dbReference>
<evidence type="ECO:0000256" key="1">
    <source>
        <dbReference type="ARBA" id="ARBA00004419"/>
    </source>
</evidence>
<evidence type="ECO:0000256" key="10">
    <source>
        <dbReference type="ARBA" id="ARBA00034306"/>
    </source>
</evidence>
<keyword evidence="4" id="KW-0072">Autophagy</keyword>
<dbReference type="GO" id="GO:0000045">
    <property type="term" value="P:autophagosome assembly"/>
    <property type="evidence" value="ECO:0000318"/>
    <property type="project" value="GO_Central"/>
</dbReference>
<evidence type="ECO:0000313" key="13">
    <source>
        <dbReference type="Proteomes" id="UP000007266"/>
    </source>
</evidence>
<keyword evidence="6" id="KW-0010">Activator</keyword>
<keyword evidence="8" id="KW-0539">Nucleus</keyword>
<protein>
    <submittedName>
        <fullName evidence="12">Uncharacterized protein</fullName>
    </submittedName>
</protein>
<evidence type="ECO:0000256" key="8">
    <source>
        <dbReference type="ARBA" id="ARBA00023242"/>
    </source>
</evidence>
<dbReference type="InParanoid" id="A0A139WJI8"/>
<dbReference type="GO" id="GO:0005829">
    <property type="term" value="C:cytosol"/>
    <property type="evidence" value="ECO:0007669"/>
    <property type="project" value="UniProtKB-SubCell"/>
</dbReference>
<evidence type="ECO:0000313" key="12">
    <source>
        <dbReference type="EMBL" id="KYB28208.1"/>
    </source>
</evidence>
<evidence type="ECO:0000256" key="11">
    <source>
        <dbReference type="SAM" id="MobiDB-lite"/>
    </source>
</evidence>
<name>A0A139WJI8_TRICA</name>
<dbReference type="GO" id="GO:0005634">
    <property type="term" value="C:nucleus"/>
    <property type="evidence" value="ECO:0000318"/>
    <property type="project" value="GO_Central"/>
</dbReference>
<evidence type="ECO:0000256" key="2">
    <source>
        <dbReference type="ARBA" id="ARBA00004514"/>
    </source>
</evidence>
<feature type="compositionally biased region" description="Low complexity" evidence="11">
    <location>
        <begin position="140"/>
        <end position="151"/>
    </location>
</feature>
<keyword evidence="13" id="KW-1185">Reference proteome</keyword>
<accession>A0A139WJI8</accession>
<dbReference type="GO" id="GO:0005776">
    <property type="term" value="C:autophagosome"/>
    <property type="evidence" value="ECO:0000318"/>
    <property type="project" value="GO_Central"/>
</dbReference>
<dbReference type="GO" id="GO:0031410">
    <property type="term" value="C:cytoplasmic vesicle"/>
    <property type="evidence" value="ECO:0007669"/>
    <property type="project" value="UniProtKB-KW"/>
</dbReference>
<organism evidence="12 13">
    <name type="scientific">Tribolium castaneum</name>
    <name type="common">Red flour beetle</name>
    <dbReference type="NCBI Taxonomy" id="7070"/>
    <lineage>
        <taxon>Eukaryota</taxon>
        <taxon>Metazoa</taxon>
        <taxon>Ecdysozoa</taxon>
        <taxon>Arthropoda</taxon>
        <taxon>Hexapoda</taxon>
        <taxon>Insecta</taxon>
        <taxon>Pterygota</taxon>
        <taxon>Neoptera</taxon>
        <taxon>Endopterygota</taxon>
        <taxon>Coleoptera</taxon>
        <taxon>Polyphaga</taxon>
        <taxon>Cucujiformia</taxon>
        <taxon>Tenebrionidae</taxon>
        <taxon>Tenebrionidae incertae sedis</taxon>
        <taxon>Tribolium</taxon>
    </lineage>
</organism>
<reference evidence="12 13" key="1">
    <citation type="journal article" date="2008" name="Nature">
        <title>The genome of the model beetle and pest Tribolium castaneum.</title>
        <authorList>
            <consortium name="Tribolium Genome Sequencing Consortium"/>
            <person name="Richards S."/>
            <person name="Gibbs R.A."/>
            <person name="Weinstock G.M."/>
            <person name="Brown S.J."/>
            <person name="Denell R."/>
            <person name="Beeman R.W."/>
            <person name="Gibbs R."/>
            <person name="Beeman R.W."/>
            <person name="Brown S.J."/>
            <person name="Bucher G."/>
            <person name="Friedrich M."/>
            <person name="Grimmelikhuijzen C.J."/>
            <person name="Klingler M."/>
            <person name="Lorenzen M."/>
            <person name="Richards S."/>
            <person name="Roth S."/>
            <person name="Schroder R."/>
            <person name="Tautz D."/>
            <person name="Zdobnov E.M."/>
            <person name="Muzny D."/>
            <person name="Gibbs R.A."/>
            <person name="Weinstock G.M."/>
            <person name="Attaway T."/>
            <person name="Bell S."/>
            <person name="Buhay C.J."/>
            <person name="Chandrabose M.N."/>
            <person name="Chavez D."/>
            <person name="Clerk-Blankenburg K.P."/>
            <person name="Cree A."/>
            <person name="Dao M."/>
            <person name="Davis C."/>
            <person name="Chacko J."/>
            <person name="Dinh H."/>
            <person name="Dugan-Rocha S."/>
            <person name="Fowler G."/>
            <person name="Garner T.T."/>
            <person name="Garnes J."/>
            <person name="Gnirke A."/>
            <person name="Hawes A."/>
            <person name="Hernandez J."/>
            <person name="Hines S."/>
            <person name="Holder M."/>
            <person name="Hume J."/>
            <person name="Jhangiani S.N."/>
            <person name="Joshi V."/>
            <person name="Khan Z.M."/>
            <person name="Jackson L."/>
            <person name="Kovar C."/>
            <person name="Kowis A."/>
            <person name="Lee S."/>
            <person name="Lewis L.R."/>
            <person name="Margolis J."/>
            <person name="Morgan M."/>
            <person name="Nazareth L.V."/>
            <person name="Nguyen N."/>
            <person name="Okwuonu G."/>
            <person name="Parker D."/>
            <person name="Richards S."/>
            <person name="Ruiz S.J."/>
            <person name="Santibanez J."/>
            <person name="Savard J."/>
            <person name="Scherer S.E."/>
            <person name="Schneider B."/>
            <person name="Sodergren E."/>
            <person name="Tautz D."/>
            <person name="Vattahil S."/>
            <person name="Villasana D."/>
            <person name="White C.S."/>
            <person name="Wright R."/>
            <person name="Park Y."/>
            <person name="Beeman R.W."/>
            <person name="Lord J."/>
            <person name="Oppert B."/>
            <person name="Lorenzen M."/>
            <person name="Brown S."/>
            <person name="Wang L."/>
            <person name="Savard J."/>
            <person name="Tautz D."/>
            <person name="Richards S."/>
            <person name="Weinstock G."/>
            <person name="Gibbs R.A."/>
            <person name="Liu Y."/>
            <person name="Worley K."/>
            <person name="Weinstock G."/>
            <person name="Elsik C.G."/>
            <person name="Reese J.T."/>
            <person name="Elhaik E."/>
            <person name="Landan G."/>
            <person name="Graur D."/>
            <person name="Arensburger P."/>
            <person name="Atkinson P."/>
            <person name="Beeman R.W."/>
            <person name="Beidler J."/>
            <person name="Brown S.J."/>
            <person name="Demuth J.P."/>
            <person name="Drury D.W."/>
            <person name="Du Y.Z."/>
            <person name="Fujiwara H."/>
            <person name="Lorenzen M."/>
            <person name="Maselli V."/>
            <person name="Osanai M."/>
            <person name="Park Y."/>
            <person name="Robertson H.M."/>
            <person name="Tu Z."/>
            <person name="Wang J.J."/>
            <person name="Wang S."/>
            <person name="Richards S."/>
            <person name="Song H."/>
            <person name="Zhang L."/>
            <person name="Sodergren E."/>
            <person name="Werner D."/>
            <person name="Stanke M."/>
            <person name="Morgenstern B."/>
            <person name="Solovyev V."/>
            <person name="Kosarev P."/>
            <person name="Brown G."/>
            <person name="Chen H.C."/>
            <person name="Ermolaeva O."/>
            <person name="Hlavina W."/>
            <person name="Kapustin Y."/>
            <person name="Kiryutin B."/>
            <person name="Kitts P."/>
            <person name="Maglott D."/>
            <person name="Pruitt K."/>
            <person name="Sapojnikov V."/>
            <person name="Souvorov A."/>
            <person name="Mackey A.J."/>
            <person name="Waterhouse R.M."/>
            <person name="Wyder S."/>
            <person name="Zdobnov E.M."/>
            <person name="Zdobnov E.M."/>
            <person name="Wyder S."/>
            <person name="Kriventseva E.V."/>
            <person name="Kadowaki T."/>
            <person name="Bork P."/>
            <person name="Aranda M."/>
            <person name="Bao R."/>
            <person name="Beermann A."/>
            <person name="Berns N."/>
            <person name="Bolognesi R."/>
            <person name="Bonneton F."/>
            <person name="Bopp D."/>
            <person name="Brown S.J."/>
            <person name="Bucher G."/>
            <person name="Butts T."/>
            <person name="Chaumot A."/>
            <person name="Denell R.E."/>
            <person name="Ferrier D.E."/>
            <person name="Friedrich M."/>
            <person name="Gordon C.M."/>
            <person name="Jindra M."/>
            <person name="Klingler M."/>
            <person name="Lan Q."/>
            <person name="Lattorff H.M."/>
            <person name="Laudet V."/>
            <person name="von Levetsow C."/>
            <person name="Liu Z."/>
            <person name="Lutz R."/>
            <person name="Lynch J.A."/>
            <person name="da Fonseca R.N."/>
            <person name="Posnien N."/>
            <person name="Reuter R."/>
            <person name="Roth S."/>
            <person name="Savard J."/>
            <person name="Schinko J.B."/>
            <person name="Schmitt C."/>
            <person name="Schoppmeier M."/>
            <person name="Schroder R."/>
            <person name="Shippy T.D."/>
            <person name="Simonnet F."/>
            <person name="Marques-Souza H."/>
            <person name="Tautz D."/>
            <person name="Tomoyasu Y."/>
            <person name="Trauner J."/>
            <person name="Van der Zee M."/>
            <person name="Vervoort M."/>
            <person name="Wittkopp N."/>
            <person name="Wimmer E.A."/>
            <person name="Yang X."/>
            <person name="Jones A.K."/>
            <person name="Sattelle D.B."/>
            <person name="Ebert P.R."/>
            <person name="Nelson D."/>
            <person name="Scott J.G."/>
            <person name="Beeman R.W."/>
            <person name="Muthukrishnan S."/>
            <person name="Kramer K.J."/>
            <person name="Arakane Y."/>
            <person name="Beeman R.W."/>
            <person name="Zhu Q."/>
            <person name="Hogenkamp D."/>
            <person name="Dixit R."/>
            <person name="Oppert B."/>
            <person name="Jiang H."/>
            <person name="Zou Z."/>
            <person name="Marshall J."/>
            <person name="Elpidina E."/>
            <person name="Vinokurov K."/>
            <person name="Oppert C."/>
            <person name="Zou Z."/>
            <person name="Evans J."/>
            <person name="Lu Z."/>
            <person name="Zhao P."/>
            <person name="Sumathipala N."/>
            <person name="Altincicek B."/>
            <person name="Vilcinskas A."/>
            <person name="Williams M."/>
            <person name="Hultmark D."/>
            <person name="Hetru C."/>
            <person name="Jiang H."/>
            <person name="Grimmelikhuijzen C.J."/>
            <person name="Hauser F."/>
            <person name="Cazzamali G."/>
            <person name="Williamson M."/>
            <person name="Park Y."/>
            <person name="Li B."/>
            <person name="Tanaka Y."/>
            <person name="Predel R."/>
            <person name="Neupert S."/>
            <person name="Schachtner J."/>
            <person name="Verleyen P."/>
            <person name="Raible F."/>
            <person name="Bork P."/>
            <person name="Friedrich M."/>
            <person name="Walden K.K."/>
            <person name="Robertson H.M."/>
            <person name="Angeli S."/>
            <person name="Foret S."/>
            <person name="Bucher G."/>
            <person name="Schuetz S."/>
            <person name="Maleszka R."/>
            <person name="Wimmer E.A."/>
            <person name="Beeman R.W."/>
            <person name="Lorenzen M."/>
            <person name="Tomoyasu Y."/>
            <person name="Miller S.C."/>
            <person name="Grossmann D."/>
            <person name="Bucher G."/>
        </authorList>
    </citation>
    <scope>NUCLEOTIDE SEQUENCE [LARGE SCALE GENOMIC DNA]</scope>
    <source>
        <strain evidence="12 13">Georgia GA2</strain>
    </source>
</reference>
<comment type="subcellular location">
    <subcellularLocation>
        <location evidence="2">Cytoplasm</location>
        <location evidence="2">Cytosol</location>
    </subcellularLocation>
    <subcellularLocation>
        <location evidence="1">Cytoplasmic vesicle</location>
        <location evidence="1">Autophagosome</location>
    </subcellularLocation>
    <subcellularLocation>
        <location evidence="10">Nucleus</location>
        <location evidence="10">Nuclear body</location>
    </subcellularLocation>
</comment>
<evidence type="ECO:0000256" key="4">
    <source>
        <dbReference type="ARBA" id="ARBA00023006"/>
    </source>
</evidence>
<evidence type="ECO:0000256" key="6">
    <source>
        <dbReference type="ARBA" id="ARBA00023159"/>
    </source>
</evidence>
<dbReference type="PANTHER" id="PTHR31671:SF3">
    <property type="entry name" value="DIABETES AND OBESITY REGULATED, ISOFORM G"/>
    <property type="match status" value="1"/>
</dbReference>
<evidence type="ECO:0000256" key="7">
    <source>
        <dbReference type="ARBA" id="ARBA00023163"/>
    </source>
</evidence>
<dbReference type="OMA" id="HAMEESW"/>
<proteinExistence type="predicted"/>
<dbReference type="GO" id="GO:0016604">
    <property type="term" value="C:nuclear body"/>
    <property type="evidence" value="ECO:0007669"/>
    <property type="project" value="UniProtKB-SubCell"/>
</dbReference>
<reference evidence="12 13" key="2">
    <citation type="journal article" date="2010" name="Nucleic Acids Res.">
        <title>BeetleBase in 2010: revisions to provide comprehensive genomic information for Tribolium castaneum.</title>
        <authorList>
            <person name="Kim H.S."/>
            <person name="Murphy T."/>
            <person name="Xia J."/>
            <person name="Caragea D."/>
            <person name="Park Y."/>
            <person name="Beeman R.W."/>
            <person name="Lorenzen M.D."/>
            <person name="Butcher S."/>
            <person name="Manak J.R."/>
            <person name="Brown S.J."/>
        </authorList>
    </citation>
    <scope>GENOME REANNOTATION</scope>
    <source>
        <strain evidence="12 13">Georgia GA2</strain>
    </source>
</reference>
<keyword evidence="5" id="KW-0805">Transcription regulation</keyword>
<evidence type="ECO:0000256" key="3">
    <source>
        <dbReference type="ARBA" id="ARBA00022490"/>
    </source>
</evidence>
<dbReference type="GO" id="GO:0045893">
    <property type="term" value="P:positive regulation of DNA-templated transcription"/>
    <property type="evidence" value="ECO:0000318"/>
    <property type="project" value="GO_Central"/>
</dbReference>
<gene>
    <name evidence="12" type="primary">AUGUSTUS-3.0.2_04030</name>
    <name evidence="12" type="ORF">TcasGA2_TC004030</name>
</gene>
<keyword evidence="3" id="KW-0963">Cytoplasm</keyword>
<sequence length="356" mass="40308">MKFFSSSSSSACSPTSCVYCEQLTYLLPSRPAPLVFDQLRDRGRRCVVSVCVLFPAVTAIDEFCLYERVTVQFFYRIYYSDTMFHNLTRYVIDQWLPQTTSSTAAEGVESNTTTSSRLTSAEAEDDWVLVDRRSDDSEGNSKSSSLESLNLEQEDDDDDGLIVVERSPDRVVVVNTGSLPVPALLTRTNSVPRVTTTTSMEESWFLTPPPCFISTGPVHMETSPLENLLIEHPSMSVYTHHGRRYNHFEEVEAEPEEVEVVVAVEEAGDSDDEGAVLVHRAPRVNRVHVLQQQERQGVKSKHAQKIQIQKSCKFVTRSTLDRTNKAREVNSRNRRQRRGERSQGAKRSYANNNRKC</sequence>
<dbReference type="AlphaFoldDB" id="A0A139WJI8"/>
<dbReference type="InterPro" id="IPR029431">
    <property type="entry name" value="TP53INP"/>
</dbReference>
<dbReference type="PANTHER" id="PTHR31671">
    <property type="entry name" value="DIABETES AND OBESITY REGULATED, ISOFORM G"/>
    <property type="match status" value="1"/>
</dbReference>
<keyword evidence="9" id="KW-0968">Cytoplasmic vesicle</keyword>
<evidence type="ECO:0000256" key="9">
    <source>
        <dbReference type="ARBA" id="ARBA00023329"/>
    </source>
</evidence>
<evidence type="ECO:0000256" key="5">
    <source>
        <dbReference type="ARBA" id="ARBA00023015"/>
    </source>
</evidence>
<feature type="region of interest" description="Disordered" evidence="11">
    <location>
        <begin position="129"/>
        <end position="159"/>
    </location>
</feature>
<dbReference type="Proteomes" id="UP000007266">
    <property type="component" value="Linkage group 3"/>
</dbReference>
<dbReference type="Pfam" id="PF14839">
    <property type="entry name" value="DOR"/>
    <property type="match status" value="1"/>
</dbReference>
<feature type="region of interest" description="Disordered" evidence="11">
    <location>
        <begin position="325"/>
        <end position="356"/>
    </location>
</feature>